<dbReference type="EMBL" id="VIEB01000554">
    <property type="protein sequence ID" value="TQD86868.1"/>
    <property type="molecule type" value="Genomic_DNA"/>
</dbReference>
<accession>A0A540LK74</accession>
<dbReference type="AlphaFoldDB" id="A0A540LK74"/>
<dbReference type="Proteomes" id="UP000315295">
    <property type="component" value="Unassembled WGS sequence"/>
</dbReference>
<comment type="caution">
    <text evidence="1">The sequence shown here is derived from an EMBL/GenBank/DDBJ whole genome shotgun (WGS) entry which is preliminary data.</text>
</comment>
<reference evidence="1 2" key="1">
    <citation type="journal article" date="2019" name="G3 (Bethesda)">
        <title>Sequencing of a Wild Apple (Malus baccata) Genome Unravels the Differences Between Cultivated and Wild Apple Species Regarding Disease Resistance and Cold Tolerance.</title>
        <authorList>
            <person name="Chen X."/>
        </authorList>
    </citation>
    <scope>NUCLEOTIDE SEQUENCE [LARGE SCALE GENOMIC DNA]</scope>
    <source>
        <strain evidence="2">cv. Shandingzi</strain>
        <tissue evidence="1">Leaves</tissue>
    </source>
</reference>
<proteinExistence type="predicted"/>
<organism evidence="1 2">
    <name type="scientific">Malus baccata</name>
    <name type="common">Siberian crab apple</name>
    <name type="synonym">Pyrus baccata</name>
    <dbReference type="NCBI Taxonomy" id="106549"/>
    <lineage>
        <taxon>Eukaryota</taxon>
        <taxon>Viridiplantae</taxon>
        <taxon>Streptophyta</taxon>
        <taxon>Embryophyta</taxon>
        <taxon>Tracheophyta</taxon>
        <taxon>Spermatophyta</taxon>
        <taxon>Magnoliopsida</taxon>
        <taxon>eudicotyledons</taxon>
        <taxon>Gunneridae</taxon>
        <taxon>Pentapetalae</taxon>
        <taxon>rosids</taxon>
        <taxon>fabids</taxon>
        <taxon>Rosales</taxon>
        <taxon>Rosaceae</taxon>
        <taxon>Amygdaloideae</taxon>
        <taxon>Maleae</taxon>
        <taxon>Malus</taxon>
    </lineage>
</organism>
<evidence type="ECO:0000313" key="2">
    <source>
        <dbReference type="Proteomes" id="UP000315295"/>
    </source>
</evidence>
<gene>
    <name evidence="1" type="ORF">C1H46_027569</name>
</gene>
<keyword evidence="2" id="KW-1185">Reference proteome</keyword>
<evidence type="ECO:0000313" key="1">
    <source>
        <dbReference type="EMBL" id="TQD86868.1"/>
    </source>
</evidence>
<protein>
    <submittedName>
        <fullName evidence="1">Uncharacterized protein</fullName>
    </submittedName>
</protein>
<name>A0A540LK74_MALBA</name>
<sequence>MTTSKWKNISTEVKEAIKAELMIHLEVPSMFDNITRLWNQRFKEWKYKLRIHYKTLETHEEALNNSPHAFGHRMNE</sequence>